<dbReference type="GO" id="GO:0005524">
    <property type="term" value="F:ATP binding"/>
    <property type="evidence" value="ECO:0007669"/>
    <property type="project" value="UniProtKB-KW"/>
</dbReference>
<name>A0ABW5XRZ4_9SPHI</name>
<comment type="catalytic activity">
    <reaction evidence="1">
        <text>ATP + protein L-histidine = ADP + protein N-phospho-L-histidine.</text>
        <dbReference type="EC" id="2.7.13.3"/>
    </reaction>
</comment>
<dbReference type="SUPFAM" id="SSF48452">
    <property type="entry name" value="TPR-like"/>
    <property type="match status" value="2"/>
</dbReference>
<dbReference type="InterPro" id="IPR003594">
    <property type="entry name" value="HATPase_dom"/>
</dbReference>
<dbReference type="InterPro" id="IPR005467">
    <property type="entry name" value="His_kinase_dom"/>
</dbReference>
<dbReference type="SUPFAM" id="SSF47384">
    <property type="entry name" value="Homodimeric domain of signal transducing histidine kinase"/>
    <property type="match status" value="1"/>
</dbReference>
<dbReference type="EC" id="2.7.13.3" evidence="2"/>
<keyword evidence="4" id="KW-0808">Transferase</keyword>
<reference evidence="12" key="1">
    <citation type="journal article" date="2019" name="Int. J. Syst. Evol. Microbiol.">
        <title>The Global Catalogue of Microorganisms (GCM) 10K type strain sequencing project: providing services to taxonomists for standard genome sequencing and annotation.</title>
        <authorList>
            <consortium name="The Broad Institute Genomics Platform"/>
            <consortium name="The Broad Institute Genome Sequencing Center for Infectious Disease"/>
            <person name="Wu L."/>
            <person name="Ma J."/>
        </authorList>
    </citation>
    <scope>NUCLEOTIDE SEQUENCE [LARGE SCALE GENOMIC DNA]</scope>
    <source>
        <strain evidence="12">KCTC 52232</strain>
    </source>
</reference>
<evidence type="ECO:0000259" key="10">
    <source>
        <dbReference type="PROSITE" id="PS50109"/>
    </source>
</evidence>
<proteinExistence type="predicted"/>
<feature type="domain" description="Histidine kinase" evidence="10">
    <location>
        <begin position="478"/>
        <end position="691"/>
    </location>
</feature>
<evidence type="ECO:0000256" key="5">
    <source>
        <dbReference type="ARBA" id="ARBA00022777"/>
    </source>
</evidence>
<sequence>MTYLKLLYKKPTTATCLLGTLLMLTLFSCNQKYDTRPGNTAAFKRLAVFVDTLFATNRNAEGIRYLDSSFRDINNPTVLDKYKLYGFHYFHYQKHLGDSKKATLYADKMLAIANQNPKNPEYPAMFVDANFAKGDASFALQRYDEAYQHLYEGYVVGRNKLNKTILSDYTYRMGMITYKMGSYKLAKDFFKKSYDFLVINPKAFVSFYHAQEILDNIALSYKHLNQIDSSIHYFDKSLQFINQNAKFHTDRFNMVIRARGVVYGNKADAYLIQGDDTKAIDLLKKSIKINLQKDYDNSDALYSEVKLARIYDKQKRDDELFALLSAINEQQKIINSPEVEADWNSLMSRYHQRKGDLRKSLAHLQNYNTVRDSNISQLTRLKESDIAKQIENFEKQQQIDQLSGDNKTQVILLCVAGVVGVMTFVILFLIFRNWRRSKKDVETVNLLNQKINEKNGELETALNDVNNSSQEKDRILRTVAHDLRNPLGGIASLTSLMSADDLNEEQREMINLIKQTSYNSLELINEILEATNTGTIEINPEVVQINSLVNNSVELLRFKALEKGQKIFFEPLTDSLELIISREKIWRVISNLISNAIKFSPTGAPIVVKAVKDLNQVVISVQDNGIGIPEKMKDQIFNMFTAAQRPGTAGEKSFGLGLSICRQIMEKSGGKIWFQGRPQGTTFFISLPITDENSVTANLLEQVSVPQA</sequence>
<dbReference type="CDD" id="cd00075">
    <property type="entry name" value="HATPase"/>
    <property type="match status" value="1"/>
</dbReference>
<keyword evidence="9" id="KW-0732">Signal</keyword>
<evidence type="ECO:0000256" key="3">
    <source>
        <dbReference type="ARBA" id="ARBA00022553"/>
    </source>
</evidence>
<dbReference type="InterPro" id="IPR011990">
    <property type="entry name" value="TPR-like_helical_dom_sf"/>
</dbReference>
<dbReference type="InterPro" id="IPR036890">
    <property type="entry name" value="HATPase_C_sf"/>
</dbReference>
<evidence type="ECO:0000256" key="8">
    <source>
        <dbReference type="SAM" id="Phobius"/>
    </source>
</evidence>
<dbReference type="Gene3D" id="3.30.565.10">
    <property type="entry name" value="Histidine kinase-like ATPase, C-terminal domain"/>
    <property type="match status" value="1"/>
</dbReference>
<evidence type="ECO:0000256" key="2">
    <source>
        <dbReference type="ARBA" id="ARBA00012438"/>
    </source>
</evidence>
<evidence type="ECO:0000256" key="4">
    <source>
        <dbReference type="ARBA" id="ARBA00022679"/>
    </source>
</evidence>
<keyword evidence="5" id="KW-0418">Kinase</keyword>
<dbReference type="SMART" id="SM00388">
    <property type="entry name" value="HisKA"/>
    <property type="match status" value="1"/>
</dbReference>
<keyword evidence="11" id="KW-0067">ATP-binding</keyword>
<dbReference type="InterPro" id="IPR004358">
    <property type="entry name" value="Sig_transdc_His_kin-like_C"/>
</dbReference>
<evidence type="ECO:0000256" key="6">
    <source>
        <dbReference type="ARBA" id="ARBA00023012"/>
    </source>
</evidence>
<keyword evidence="12" id="KW-1185">Reference proteome</keyword>
<dbReference type="PANTHER" id="PTHR43711">
    <property type="entry name" value="TWO-COMPONENT HISTIDINE KINASE"/>
    <property type="match status" value="1"/>
</dbReference>
<comment type="caution">
    <text evidence="11">The sequence shown here is derived from an EMBL/GenBank/DDBJ whole genome shotgun (WGS) entry which is preliminary data.</text>
</comment>
<feature type="chain" id="PRO_5045812361" description="histidine kinase" evidence="9">
    <location>
        <begin position="33"/>
        <end position="708"/>
    </location>
</feature>
<feature type="signal peptide" evidence="9">
    <location>
        <begin position="1"/>
        <end position="32"/>
    </location>
</feature>
<dbReference type="InterPro" id="IPR050736">
    <property type="entry name" value="Sensor_HK_Regulatory"/>
</dbReference>
<organism evidence="11 12">
    <name type="scientific">Mucilaginibacter antarcticus</name>
    <dbReference type="NCBI Taxonomy" id="1855725"/>
    <lineage>
        <taxon>Bacteria</taxon>
        <taxon>Pseudomonadati</taxon>
        <taxon>Bacteroidota</taxon>
        <taxon>Sphingobacteriia</taxon>
        <taxon>Sphingobacteriales</taxon>
        <taxon>Sphingobacteriaceae</taxon>
        <taxon>Mucilaginibacter</taxon>
    </lineage>
</organism>
<dbReference type="Pfam" id="PF13181">
    <property type="entry name" value="TPR_8"/>
    <property type="match status" value="1"/>
</dbReference>
<evidence type="ECO:0000313" key="11">
    <source>
        <dbReference type="EMBL" id="MFD2865957.1"/>
    </source>
</evidence>
<dbReference type="SMART" id="SM00028">
    <property type="entry name" value="TPR"/>
    <property type="match status" value="4"/>
</dbReference>
<dbReference type="PROSITE" id="PS51257">
    <property type="entry name" value="PROKAR_LIPOPROTEIN"/>
    <property type="match status" value="1"/>
</dbReference>
<dbReference type="CDD" id="cd00082">
    <property type="entry name" value="HisKA"/>
    <property type="match status" value="1"/>
</dbReference>
<dbReference type="SMART" id="SM00387">
    <property type="entry name" value="HATPase_c"/>
    <property type="match status" value="1"/>
</dbReference>
<dbReference type="Pfam" id="PF00512">
    <property type="entry name" value="HisKA"/>
    <property type="match status" value="1"/>
</dbReference>
<keyword evidence="7" id="KW-0175">Coiled coil</keyword>
<evidence type="ECO:0000256" key="7">
    <source>
        <dbReference type="SAM" id="Coils"/>
    </source>
</evidence>
<dbReference type="PROSITE" id="PS50109">
    <property type="entry name" value="HIS_KIN"/>
    <property type="match status" value="1"/>
</dbReference>
<keyword evidence="8" id="KW-0472">Membrane</keyword>
<dbReference type="EMBL" id="JBHUON010000019">
    <property type="protein sequence ID" value="MFD2865957.1"/>
    <property type="molecule type" value="Genomic_DNA"/>
</dbReference>
<dbReference type="InterPro" id="IPR036097">
    <property type="entry name" value="HisK_dim/P_sf"/>
</dbReference>
<dbReference type="Gene3D" id="1.25.40.10">
    <property type="entry name" value="Tetratricopeptide repeat domain"/>
    <property type="match status" value="1"/>
</dbReference>
<dbReference type="InterPro" id="IPR019734">
    <property type="entry name" value="TPR_rpt"/>
</dbReference>
<dbReference type="Pfam" id="PF02518">
    <property type="entry name" value="HATPase_c"/>
    <property type="match status" value="1"/>
</dbReference>
<keyword evidence="8" id="KW-0812">Transmembrane</keyword>
<keyword evidence="6" id="KW-0902">Two-component regulatory system</keyword>
<dbReference type="SUPFAM" id="SSF55874">
    <property type="entry name" value="ATPase domain of HSP90 chaperone/DNA topoisomerase II/histidine kinase"/>
    <property type="match status" value="1"/>
</dbReference>
<evidence type="ECO:0000256" key="1">
    <source>
        <dbReference type="ARBA" id="ARBA00000085"/>
    </source>
</evidence>
<protein>
    <recommendedName>
        <fullName evidence="2">histidine kinase</fullName>
        <ecNumber evidence="2">2.7.13.3</ecNumber>
    </recommendedName>
</protein>
<feature type="coiled-coil region" evidence="7">
    <location>
        <begin position="444"/>
        <end position="471"/>
    </location>
</feature>
<evidence type="ECO:0000256" key="9">
    <source>
        <dbReference type="SAM" id="SignalP"/>
    </source>
</evidence>
<dbReference type="Proteomes" id="UP001597601">
    <property type="component" value="Unassembled WGS sequence"/>
</dbReference>
<keyword evidence="8" id="KW-1133">Transmembrane helix</keyword>
<feature type="transmembrane region" description="Helical" evidence="8">
    <location>
        <begin position="410"/>
        <end position="431"/>
    </location>
</feature>
<dbReference type="PRINTS" id="PR00344">
    <property type="entry name" value="BCTRLSENSOR"/>
</dbReference>
<gene>
    <name evidence="11" type="ORF">ACFSYC_14745</name>
</gene>
<keyword evidence="11" id="KW-0547">Nucleotide-binding</keyword>
<dbReference type="Gene3D" id="1.10.287.130">
    <property type="match status" value="1"/>
</dbReference>
<keyword evidence="3" id="KW-0597">Phosphoprotein</keyword>
<dbReference type="InterPro" id="IPR003661">
    <property type="entry name" value="HisK_dim/P_dom"/>
</dbReference>
<evidence type="ECO:0000313" key="12">
    <source>
        <dbReference type="Proteomes" id="UP001597601"/>
    </source>
</evidence>
<accession>A0ABW5XRZ4</accession>
<dbReference type="PANTHER" id="PTHR43711:SF31">
    <property type="entry name" value="HISTIDINE KINASE"/>
    <property type="match status" value="1"/>
</dbReference>